<dbReference type="HOGENOM" id="CLU_095424_3_2_1"/>
<dbReference type="eggNOG" id="KOG4600">
    <property type="taxonomic scope" value="Eukaryota"/>
</dbReference>
<dbReference type="GO" id="GO:0003735">
    <property type="term" value="F:structural constituent of ribosome"/>
    <property type="evidence" value="ECO:0007669"/>
    <property type="project" value="InterPro"/>
</dbReference>
<dbReference type="FunCoup" id="G4TEB9">
    <property type="interactions" value="108"/>
</dbReference>
<evidence type="ECO:0000313" key="5">
    <source>
        <dbReference type="EMBL" id="CCA69666.1"/>
    </source>
</evidence>
<keyword evidence="6" id="KW-1185">Reference proteome</keyword>
<gene>
    <name evidence="5" type="ORF">PIIN_03605</name>
</gene>
<dbReference type="PROSITE" id="PS00831">
    <property type="entry name" value="RIBOSOMAL_L27"/>
    <property type="match status" value="1"/>
</dbReference>
<protein>
    <recommendedName>
        <fullName evidence="4">Large ribosomal subunit protein bL27m</fullName>
    </recommendedName>
</protein>
<dbReference type="Gene3D" id="2.40.50.100">
    <property type="match status" value="1"/>
</dbReference>
<evidence type="ECO:0000256" key="4">
    <source>
        <dbReference type="ARBA" id="ARBA00035267"/>
    </source>
</evidence>
<dbReference type="AlphaFoldDB" id="G4TEB9"/>
<proteinExistence type="inferred from homology"/>
<dbReference type="PRINTS" id="PR00063">
    <property type="entry name" value="RIBOSOMALL27"/>
</dbReference>
<sequence>MITSCTSALTRIRCSTPAPPAWQCLSRQLNIPWALPNALGQIRTATKRAGGSIKNHGGSAGRRLGIKKFSDEFVTPGSIIVRQRGTKFHPGQHVLMGRDHTLYAAVPGYVRFYIQTSGRFSRKYVGLVLDRGERLPRDEAEHGRSRYFGLVELNGVETA</sequence>
<evidence type="ECO:0000256" key="3">
    <source>
        <dbReference type="ARBA" id="ARBA00023274"/>
    </source>
</evidence>
<evidence type="ECO:0000256" key="1">
    <source>
        <dbReference type="ARBA" id="ARBA00010797"/>
    </source>
</evidence>
<dbReference type="STRING" id="1109443.G4TEB9"/>
<keyword evidence="3" id="KW-0687">Ribonucleoprotein</keyword>
<name>G4TEB9_SERID</name>
<dbReference type="Pfam" id="PF01016">
    <property type="entry name" value="Ribosomal_L27"/>
    <property type="match status" value="1"/>
</dbReference>
<dbReference type="GO" id="GO:0005762">
    <property type="term" value="C:mitochondrial large ribosomal subunit"/>
    <property type="evidence" value="ECO:0007669"/>
    <property type="project" value="TreeGrafter"/>
</dbReference>
<dbReference type="EMBL" id="CAFZ01000060">
    <property type="protein sequence ID" value="CCA69666.1"/>
    <property type="molecule type" value="Genomic_DNA"/>
</dbReference>
<keyword evidence="2 5" id="KW-0689">Ribosomal protein</keyword>
<dbReference type="InParanoid" id="G4TEB9"/>
<dbReference type="SUPFAM" id="SSF110324">
    <property type="entry name" value="Ribosomal L27 protein-like"/>
    <property type="match status" value="1"/>
</dbReference>
<reference evidence="5 6" key="1">
    <citation type="journal article" date="2011" name="PLoS Pathog.">
        <title>Endophytic Life Strategies Decoded by Genome and Transcriptome Analyses of the Mutualistic Root Symbiont Piriformospora indica.</title>
        <authorList>
            <person name="Zuccaro A."/>
            <person name="Lahrmann U."/>
            <person name="Guldener U."/>
            <person name="Langen G."/>
            <person name="Pfiffi S."/>
            <person name="Biedenkopf D."/>
            <person name="Wong P."/>
            <person name="Samans B."/>
            <person name="Grimm C."/>
            <person name="Basiewicz M."/>
            <person name="Murat C."/>
            <person name="Martin F."/>
            <person name="Kogel K.H."/>
        </authorList>
    </citation>
    <scope>NUCLEOTIDE SEQUENCE [LARGE SCALE GENOMIC DNA]</scope>
    <source>
        <strain evidence="5 6">DSM 11827</strain>
    </source>
</reference>
<dbReference type="OrthoDB" id="1867012at2759"/>
<dbReference type="PANTHER" id="PTHR15893:SF0">
    <property type="entry name" value="LARGE RIBOSOMAL SUBUNIT PROTEIN BL27M"/>
    <property type="match status" value="1"/>
</dbReference>
<dbReference type="GO" id="GO:0006412">
    <property type="term" value="P:translation"/>
    <property type="evidence" value="ECO:0007669"/>
    <property type="project" value="InterPro"/>
</dbReference>
<evidence type="ECO:0000256" key="2">
    <source>
        <dbReference type="ARBA" id="ARBA00022980"/>
    </source>
</evidence>
<dbReference type="NCBIfam" id="TIGR00062">
    <property type="entry name" value="L27"/>
    <property type="match status" value="1"/>
</dbReference>
<comment type="similarity">
    <text evidence="1">Belongs to the bacterial ribosomal protein bL27 family.</text>
</comment>
<dbReference type="PANTHER" id="PTHR15893">
    <property type="entry name" value="RIBOSOMAL PROTEIN L27"/>
    <property type="match status" value="1"/>
</dbReference>
<evidence type="ECO:0000313" key="6">
    <source>
        <dbReference type="Proteomes" id="UP000007148"/>
    </source>
</evidence>
<comment type="caution">
    <text evidence="5">The sequence shown here is derived from an EMBL/GenBank/DDBJ whole genome shotgun (WGS) entry which is preliminary data.</text>
</comment>
<dbReference type="OMA" id="FYKDAQH"/>
<dbReference type="Proteomes" id="UP000007148">
    <property type="component" value="Unassembled WGS sequence"/>
</dbReference>
<dbReference type="InterPro" id="IPR018261">
    <property type="entry name" value="Ribosomal_bL27_CS"/>
</dbReference>
<dbReference type="InterPro" id="IPR001684">
    <property type="entry name" value="Ribosomal_bL27"/>
</dbReference>
<organism evidence="5 6">
    <name type="scientific">Serendipita indica (strain DSM 11827)</name>
    <name type="common">Root endophyte fungus</name>
    <name type="synonym">Piriformospora indica</name>
    <dbReference type="NCBI Taxonomy" id="1109443"/>
    <lineage>
        <taxon>Eukaryota</taxon>
        <taxon>Fungi</taxon>
        <taxon>Dikarya</taxon>
        <taxon>Basidiomycota</taxon>
        <taxon>Agaricomycotina</taxon>
        <taxon>Agaricomycetes</taxon>
        <taxon>Sebacinales</taxon>
        <taxon>Serendipitaceae</taxon>
        <taxon>Serendipita</taxon>
    </lineage>
</organism>
<accession>G4TEB9</accession>